<keyword evidence="2 11" id="KW-0813">Transport</keyword>
<keyword evidence="8 12" id="KW-0798">TonB box</keyword>
<protein>
    <recommendedName>
        <fullName evidence="19">TonB-dependent receptor</fullName>
    </recommendedName>
</protein>
<dbReference type="Pfam" id="PF00593">
    <property type="entry name" value="TonB_dep_Rec_b-barrel"/>
    <property type="match status" value="1"/>
</dbReference>
<reference evidence="17 18" key="1">
    <citation type="submission" date="2018-05" db="EMBL/GenBank/DDBJ databases">
        <title>Komagataeibacter cocois sp. nov., for a novel cellulose- producing strain isolated from coconut milk.</title>
        <authorList>
            <person name="Liu L."/>
            <person name="Wang Y."/>
            <person name="Liu S."/>
            <person name="Bi J."/>
            <person name="Chen H."/>
            <person name="Deng J."/>
            <person name="Zhang C."/>
            <person name="Hu Q."/>
            <person name="Li C."/>
        </authorList>
    </citation>
    <scope>NUCLEOTIDE SEQUENCE [LARGE SCALE GENOMIC DNA]</scope>
    <source>
        <strain evidence="17 18">WE7</strain>
    </source>
</reference>
<comment type="subcellular location">
    <subcellularLocation>
        <location evidence="1 11">Cell outer membrane</location>
        <topology evidence="1 11">Multi-pass membrane protein</topology>
    </subcellularLocation>
</comment>
<evidence type="ECO:0000259" key="15">
    <source>
        <dbReference type="Pfam" id="PF00593"/>
    </source>
</evidence>
<evidence type="ECO:0000259" key="16">
    <source>
        <dbReference type="Pfam" id="PF07715"/>
    </source>
</evidence>
<feature type="region of interest" description="Disordered" evidence="13">
    <location>
        <begin position="38"/>
        <end position="63"/>
    </location>
</feature>
<dbReference type="GO" id="GO:0009279">
    <property type="term" value="C:cell outer membrane"/>
    <property type="evidence" value="ECO:0007669"/>
    <property type="project" value="UniProtKB-SubCell"/>
</dbReference>
<evidence type="ECO:0000256" key="9">
    <source>
        <dbReference type="ARBA" id="ARBA00023136"/>
    </source>
</evidence>
<dbReference type="EMBL" id="QEXL01000008">
    <property type="protein sequence ID" value="RBM07445.1"/>
    <property type="molecule type" value="Genomic_DNA"/>
</dbReference>
<dbReference type="PANTHER" id="PTHR32552">
    <property type="entry name" value="FERRICHROME IRON RECEPTOR-RELATED"/>
    <property type="match status" value="1"/>
</dbReference>
<dbReference type="PROSITE" id="PS52016">
    <property type="entry name" value="TONB_DEPENDENT_REC_3"/>
    <property type="match status" value="1"/>
</dbReference>
<keyword evidence="18" id="KW-1185">Reference proteome</keyword>
<evidence type="ECO:0000256" key="13">
    <source>
        <dbReference type="SAM" id="MobiDB-lite"/>
    </source>
</evidence>
<evidence type="ECO:0000256" key="7">
    <source>
        <dbReference type="ARBA" id="ARBA00023065"/>
    </source>
</evidence>
<keyword evidence="5 11" id="KW-0812">Transmembrane</keyword>
<dbReference type="Pfam" id="PF07715">
    <property type="entry name" value="Plug"/>
    <property type="match status" value="1"/>
</dbReference>
<feature type="chain" id="PRO_5016810411" description="TonB-dependent receptor" evidence="14">
    <location>
        <begin position="34"/>
        <end position="770"/>
    </location>
</feature>
<evidence type="ECO:0000256" key="6">
    <source>
        <dbReference type="ARBA" id="ARBA00023004"/>
    </source>
</evidence>
<evidence type="ECO:0000256" key="5">
    <source>
        <dbReference type="ARBA" id="ARBA00022692"/>
    </source>
</evidence>
<comment type="caution">
    <text evidence="17">The sequence shown here is derived from an EMBL/GenBank/DDBJ whole genome shotgun (WGS) entry which is preliminary data.</text>
</comment>
<keyword evidence="4" id="KW-0410">Iron transport</keyword>
<dbReference type="Proteomes" id="UP000252680">
    <property type="component" value="Unassembled WGS sequence"/>
</dbReference>
<dbReference type="InterPro" id="IPR039426">
    <property type="entry name" value="TonB-dep_rcpt-like"/>
</dbReference>
<sequence>MKGILPVVGRGRLLCLLTSVAVTPVLCGVTASAQTVSVAKSENHQKPHAKDTKGQAPKAQDNLLEGENITVSATRRKQSTHDVADSVTVLTGKDLQKIGAQSFKDYISQIPGANFNATVPGISTVTFRGISTTAGLDQGQGTTGYFLNDIPLTEPGFAIAIPDIDTFDVARVEGLRGPQSTLFGSATLGGALDYIPNEADSKKWDGAAESSILGMPGHEVGYAEKGMVNIPIIKGKLAVRGVLDYRQDPGYIDNIGNGRNSNTTYTRNARASVVWTPTDDTKLSYTYLGQSTNVSDDPYSMSDEFGAYTKSRTILEPVHTQLQMHELRLDHTFNFATLTAMASFMRKGQSSVWDYTPYYVGVFPGLSSPTYAPQNGDSKSMYYEVRLTSNSTGRFSWLIGAAYYDTWKRINAPAETPGIQNYLSNIYGSGLASKMVMGTDDWGDANASYDGTEKAIFGEMSYHFPHHITVTGGARVFNMSETSSTELWGYSAYAAYGSLYHHTSGVTSQTSALPKGAIRWEPNKQIMVYGLVSEGYRFGAPNTNNPNPLYKTPAGTSSDSLVNWEVGSRLNLLNNRLILEPTFFLIDWSNMQARLTRPDGITYGANVGEAISKGAEFSGTWFTPVPGFSIKVNGTYTDAHTIDTTNLGNGAVIPKNSQLASSPKWQFSEILSYRIPGVAFHPQFTLVHHYVGSSPGLLNNAFRIGNYNTIDLRFSGDYRTRVGTTTLSVYVNNVNGSRGVTMGYISGAPSLNDYYLVQPRSIGMTLGWHL</sequence>
<feature type="domain" description="TonB-dependent receptor-like beta-barrel" evidence="15">
    <location>
        <begin position="258"/>
        <end position="734"/>
    </location>
</feature>
<keyword evidence="9 11" id="KW-0472">Membrane</keyword>
<evidence type="ECO:0000256" key="3">
    <source>
        <dbReference type="ARBA" id="ARBA00022452"/>
    </source>
</evidence>
<evidence type="ECO:0000256" key="4">
    <source>
        <dbReference type="ARBA" id="ARBA00022496"/>
    </source>
</evidence>
<keyword evidence="6" id="KW-0408">Iron</keyword>
<keyword evidence="10 11" id="KW-0998">Cell outer membrane</keyword>
<gene>
    <name evidence="17" type="ORF">NJLHNGOC_07260</name>
</gene>
<keyword evidence="3 11" id="KW-1134">Transmembrane beta strand</keyword>
<comment type="similarity">
    <text evidence="11 12">Belongs to the TonB-dependent receptor family.</text>
</comment>
<evidence type="ECO:0000256" key="8">
    <source>
        <dbReference type="ARBA" id="ARBA00023077"/>
    </source>
</evidence>
<evidence type="ECO:0008006" key="19">
    <source>
        <dbReference type="Google" id="ProtNLM"/>
    </source>
</evidence>
<dbReference type="Gene3D" id="2.40.170.20">
    <property type="entry name" value="TonB-dependent receptor, beta-barrel domain"/>
    <property type="match status" value="1"/>
</dbReference>
<dbReference type="SUPFAM" id="SSF56935">
    <property type="entry name" value="Porins"/>
    <property type="match status" value="1"/>
</dbReference>
<accession>A0A365YYM0</accession>
<evidence type="ECO:0000256" key="11">
    <source>
        <dbReference type="PROSITE-ProRule" id="PRU01360"/>
    </source>
</evidence>
<evidence type="ECO:0000313" key="17">
    <source>
        <dbReference type="EMBL" id="RBM07445.1"/>
    </source>
</evidence>
<evidence type="ECO:0000256" key="2">
    <source>
        <dbReference type="ARBA" id="ARBA00022448"/>
    </source>
</evidence>
<evidence type="ECO:0000313" key="18">
    <source>
        <dbReference type="Proteomes" id="UP000252680"/>
    </source>
</evidence>
<keyword evidence="14" id="KW-0732">Signal</keyword>
<dbReference type="PANTHER" id="PTHR32552:SF81">
    <property type="entry name" value="TONB-DEPENDENT OUTER MEMBRANE RECEPTOR"/>
    <property type="match status" value="1"/>
</dbReference>
<feature type="domain" description="TonB-dependent receptor plug" evidence="16">
    <location>
        <begin position="81"/>
        <end position="191"/>
    </location>
</feature>
<dbReference type="GO" id="GO:0006826">
    <property type="term" value="P:iron ion transport"/>
    <property type="evidence" value="ECO:0007669"/>
    <property type="project" value="UniProtKB-KW"/>
</dbReference>
<dbReference type="AlphaFoldDB" id="A0A365YYM0"/>
<proteinExistence type="inferred from homology"/>
<keyword evidence="7" id="KW-0406">Ion transport</keyword>
<name>A0A365YYM0_9PROT</name>
<dbReference type="InterPro" id="IPR012910">
    <property type="entry name" value="Plug_dom"/>
</dbReference>
<evidence type="ECO:0000256" key="1">
    <source>
        <dbReference type="ARBA" id="ARBA00004571"/>
    </source>
</evidence>
<dbReference type="OrthoDB" id="7413795at2"/>
<organism evidence="17 18">
    <name type="scientific">Novacetimonas cocois</name>
    <dbReference type="NCBI Taxonomy" id="1747507"/>
    <lineage>
        <taxon>Bacteria</taxon>
        <taxon>Pseudomonadati</taxon>
        <taxon>Pseudomonadota</taxon>
        <taxon>Alphaproteobacteria</taxon>
        <taxon>Acetobacterales</taxon>
        <taxon>Acetobacteraceae</taxon>
        <taxon>Novacetimonas</taxon>
    </lineage>
</organism>
<dbReference type="InterPro" id="IPR000531">
    <property type="entry name" value="Beta-barrel_TonB"/>
</dbReference>
<feature type="compositionally biased region" description="Basic and acidic residues" evidence="13">
    <location>
        <begin position="41"/>
        <end position="53"/>
    </location>
</feature>
<evidence type="ECO:0000256" key="10">
    <source>
        <dbReference type="ARBA" id="ARBA00023237"/>
    </source>
</evidence>
<evidence type="ECO:0000256" key="12">
    <source>
        <dbReference type="RuleBase" id="RU003357"/>
    </source>
</evidence>
<feature type="signal peptide" evidence="14">
    <location>
        <begin position="1"/>
        <end position="33"/>
    </location>
</feature>
<dbReference type="InterPro" id="IPR036942">
    <property type="entry name" value="Beta-barrel_TonB_sf"/>
</dbReference>
<evidence type="ECO:0000256" key="14">
    <source>
        <dbReference type="SAM" id="SignalP"/>
    </source>
</evidence>